<dbReference type="EMBL" id="CP036263">
    <property type="protein sequence ID" value="QDS96826.1"/>
    <property type="molecule type" value="Genomic_DNA"/>
</dbReference>
<keyword evidence="1" id="KW-0812">Transmembrane</keyword>
<name>A0A517MPK8_9BACT</name>
<protein>
    <submittedName>
        <fullName evidence="3">TadE-like protein</fullName>
    </submittedName>
</protein>
<sequence>MRIRNSRNPNRRRGVAASELAVCLPVIVLLVLAMIESCTMIFLKQSLTVAAYEGARTALSVNAVAADVEASANGILTDRRVQGGTVTINPRNFDTLAPGQFIEITVQAPASRNSVIPGSFFTGRTLEGRAEMMKEF</sequence>
<evidence type="ECO:0000259" key="2">
    <source>
        <dbReference type="Pfam" id="PF07811"/>
    </source>
</evidence>
<dbReference type="OrthoDB" id="276644at2"/>
<proteinExistence type="predicted"/>
<evidence type="ECO:0000256" key="1">
    <source>
        <dbReference type="SAM" id="Phobius"/>
    </source>
</evidence>
<keyword evidence="1" id="KW-1133">Transmembrane helix</keyword>
<evidence type="ECO:0000313" key="4">
    <source>
        <dbReference type="Proteomes" id="UP000319852"/>
    </source>
</evidence>
<accession>A0A517MPK8</accession>
<dbReference type="Pfam" id="PF07811">
    <property type="entry name" value="TadE"/>
    <property type="match status" value="1"/>
</dbReference>
<keyword evidence="1" id="KW-0472">Membrane</keyword>
<dbReference type="AlphaFoldDB" id="A0A517MPK8"/>
<dbReference type="InterPro" id="IPR012495">
    <property type="entry name" value="TadE-like_dom"/>
</dbReference>
<gene>
    <name evidence="3" type="ORF">HG15A2_00840</name>
</gene>
<evidence type="ECO:0000313" key="3">
    <source>
        <dbReference type="EMBL" id="QDS96826.1"/>
    </source>
</evidence>
<dbReference type="Proteomes" id="UP000319852">
    <property type="component" value="Chromosome"/>
</dbReference>
<reference evidence="3 4" key="1">
    <citation type="submission" date="2019-02" db="EMBL/GenBank/DDBJ databases">
        <title>Deep-cultivation of Planctomycetes and their phenomic and genomic characterization uncovers novel biology.</title>
        <authorList>
            <person name="Wiegand S."/>
            <person name="Jogler M."/>
            <person name="Boedeker C."/>
            <person name="Pinto D."/>
            <person name="Vollmers J."/>
            <person name="Rivas-Marin E."/>
            <person name="Kohn T."/>
            <person name="Peeters S.H."/>
            <person name="Heuer A."/>
            <person name="Rast P."/>
            <person name="Oberbeckmann S."/>
            <person name="Bunk B."/>
            <person name="Jeske O."/>
            <person name="Meyerdierks A."/>
            <person name="Storesund J.E."/>
            <person name="Kallscheuer N."/>
            <person name="Luecker S."/>
            <person name="Lage O.M."/>
            <person name="Pohl T."/>
            <person name="Merkel B.J."/>
            <person name="Hornburger P."/>
            <person name="Mueller R.-W."/>
            <person name="Bruemmer F."/>
            <person name="Labrenz M."/>
            <person name="Spormann A.M."/>
            <person name="Op den Camp H."/>
            <person name="Overmann J."/>
            <person name="Amann R."/>
            <person name="Jetten M.S.M."/>
            <person name="Mascher T."/>
            <person name="Medema M.H."/>
            <person name="Devos D.P."/>
            <person name="Kaster A.-K."/>
            <person name="Ovreas L."/>
            <person name="Rohde M."/>
            <person name="Galperin M.Y."/>
            <person name="Jogler C."/>
        </authorList>
    </citation>
    <scope>NUCLEOTIDE SEQUENCE [LARGE SCALE GENOMIC DNA]</scope>
    <source>
        <strain evidence="3 4">HG15A2</strain>
    </source>
</reference>
<keyword evidence="4" id="KW-1185">Reference proteome</keyword>
<feature type="transmembrane region" description="Helical" evidence="1">
    <location>
        <begin position="20"/>
        <end position="43"/>
    </location>
</feature>
<organism evidence="3 4">
    <name type="scientific">Adhaeretor mobilis</name>
    <dbReference type="NCBI Taxonomy" id="1930276"/>
    <lineage>
        <taxon>Bacteria</taxon>
        <taxon>Pseudomonadati</taxon>
        <taxon>Planctomycetota</taxon>
        <taxon>Planctomycetia</taxon>
        <taxon>Pirellulales</taxon>
        <taxon>Lacipirellulaceae</taxon>
        <taxon>Adhaeretor</taxon>
    </lineage>
</organism>
<feature type="domain" description="TadE-like" evidence="2">
    <location>
        <begin position="14"/>
        <end position="56"/>
    </location>
</feature>
<dbReference type="KEGG" id="amob:HG15A2_00840"/>
<dbReference type="RefSeq" id="WP_145056742.1">
    <property type="nucleotide sequence ID" value="NZ_CP036263.1"/>
</dbReference>